<dbReference type="EMBL" id="FTOE01000009">
    <property type="protein sequence ID" value="SIS96874.1"/>
    <property type="molecule type" value="Genomic_DNA"/>
</dbReference>
<keyword evidence="10 19" id="KW-0812">Transmembrane</keyword>
<evidence type="ECO:0000256" key="4">
    <source>
        <dbReference type="ARBA" id="ARBA00010561"/>
    </source>
</evidence>
<proteinExistence type="inferred from homology"/>
<dbReference type="STRING" id="619304.SAMN05421760_10969"/>
<evidence type="ECO:0000256" key="2">
    <source>
        <dbReference type="ARBA" id="ARBA00004651"/>
    </source>
</evidence>
<keyword evidence="21" id="KW-1185">Reference proteome</keyword>
<dbReference type="Pfam" id="PF02654">
    <property type="entry name" value="CobS"/>
    <property type="match status" value="1"/>
</dbReference>
<keyword evidence="8 19" id="KW-0169">Cobalamin biosynthesis</keyword>
<evidence type="ECO:0000256" key="10">
    <source>
        <dbReference type="ARBA" id="ARBA00022692"/>
    </source>
</evidence>
<reference evidence="21" key="1">
    <citation type="submission" date="2017-01" db="EMBL/GenBank/DDBJ databases">
        <authorList>
            <person name="Varghese N."/>
            <person name="Submissions S."/>
        </authorList>
    </citation>
    <scope>NUCLEOTIDE SEQUENCE [LARGE SCALE GENOMIC DNA]</scope>
    <source>
        <strain evidence="21">DSM 22306</strain>
    </source>
</reference>
<organism evidence="20 21">
    <name type="scientific">Neptunomonas antarctica</name>
    <dbReference type="NCBI Taxonomy" id="619304"/>
    <lineage>
        <taxon>Bacteria</taxon>
        <taxon>Pseudomonadati</taxon>
        <taxon>Pseudomonadota</taxon>
        <taxon>Gammaproteobacteria</taxon>
        <taxon>Oceanospirillales</taxon>
        <taxon>Oceanospirillaceae</taxon>
        <taxon>Neptunomonas</taxon>
    </lineage>
</organism>
<evidence type="ECO:0000256" key="14">
    <source>
        <dbReference type="ARBA" id="ARBA00025228"/>
    </source>
</evidence>
<dbReference type="UniPathway" id="UPA00148">
    <property type="reaction ID" value="UER00238"/>
</dbReference>
<dbReference type="GO" id="GO:0009236">
    <property type="term" value="P:cobalamin biosynthetic process"/>
    <property type="evidence" value="ECO:0007669"/>
    <property type="project" value="UniProtKB-UniRule"/>
</dbReference>
<keyword evidence="13 19" id="KW-0472">Membrane</keyword>
<dbReference type="EC" id="2.7.8.26" evidence="5 19"/>
<keyword evidence="12 19" id="KW-1133">Transmembrane helix</keyword>
<evidence type="ECO:0000256" key="6">
    <source>
        <dbReference type="ARBA" id="ARBA00015850"/>
    </source>
</evidence>
<feature type="transmembrane region" description="Helical" evidence="19">
    <location>
        <begin position="172"/>
        <end position="192"/>
    </location>
</feature>
<protein>
    <recommendedName>
        <fullName evidence="6 19">Adenosylcobinamide-GDP ribazoletransferase</fullName>
        <ecNumber evidence="5 19">2.7.8.26</ecNumber>
    </recommendedName>
    <alternativeName>
        <fullName evidence="16 19">Cobalamin synthase</fullName>
    </alternativeName>
    <alternativeName>
        <fullName evidence="15 19">Cobalamin-5'-phosphate synthase</fullName>
    </alternativeName>
</protein>
<dbReference type="InterPro" id="IPR003805">
    <property type="entry name" value="CobS"/>
</dbReference>
<feature type="transmembrane region" description="Helical" evidence="19">
    <location>
        <begin position="117"/>
        <end position="140"/>
    </location>
</feature>
<dbReference type="PANTHER" id="PTHR34148">
    <property type="entry name" value="ADENOSYLCOBINAMIDE-GDP RIBAZOLETRANSFERASE"/>
    <property type="match status" value="1"/>
</dbReference>
<evidence type="ECO:0000256" key="16">
    <source>
        <dbReference type="ARBA" id="ARBA00032853"/>
    </source>
</evidence>
<feature type="transmembrane region" description="Helical" evidence="19">
    <location>
        <begin position="198"/>
        <end position="217"/>
    </location>
</feature>
<evidence type="ECO:0000256" key="11">
    <source>
        <dbReference type="ARBA" id="ARBA00022842"/>
    </source>
</evidence>
<keyword evidence="11 19" id="KW-0460">Magnesium</keyword>
<comment type="catalytic activity">
    <reaction evidence="17 19">
        <text>alpha-ribazole + adenosylcob(III)inamide-GDP = adenosylcob(III)alamin + GMP + H(+)</text>
        <dbReference type="Rhea" id="RHEA:16049"/>
        <dbReference type="ChEBI" id="CHEBI:10329"/>
        <dbReference type="ChEBI" id="CHEBI:15378"/>
        <dbReference type="ChEBI" id="CHEBI:18408"/>
        <dbReference type="ChEBI" id="CHEBI:58115"/>
        <dbReference type="ChEBI" id="CHEBI:60487"/>
        <dbReference type="EC" id="2.7.8.26"/>
    </reaction>
</comment>
<dbReference type="NCBIfam" id="TIGR00317">
    <property type="entry name" value="cobS"/>
    <property type="match status" value="1"/>
</dbReference>
<feature type="transmembrane region" description="Helical" evidence="19">
    <location>
        <begin position="43"/>
        <end position="63"/>
    </location>
</feature>
<evidence type="ECO:0000256" key="1">
    <source>
        <dbReference type="ARBA" id="ARBA00001946"/>
    </source>
</evidence>
<sequence length="254" mass="27841">MKREVKLFFHEQWQAFWVAVQFLTQFPVKLRTYPKVRVQALSLLYYPLVGAFIGAVLMGISWIMRDQSIYLQATLVLTAWVVLTGGLHLDGLADSADGWMGGLGDADRTLQIMKDPCTGAIGALALILILMLKWSALVTLLPAGNLLPIMIASIMARLGAVALLSSTPYVRVQGIASVMIPLMPLKGIYALVMIGALWLVWLNVIWLLVVSIVFWMARRAMLARIKGTTGDTAGALIEVLEALLLTVACFTLEV</sequence>
<dbReference type="GO" id="GO:0051073">
    <property type="term" value="F:adenosylcobinamide-GDP ribazoletransferase activity"/>
    <property type="evidence" value="ECO:0007669"/>
    <property type="project" value="UniProtKB-UniRule"/>
</dbReference>
<dbReference type="Proteomes" id="UP000185999">
    <property type="component" value="Unassembled WGS sequence"/>
</dbReference>
<comment type="pathway">
    <text evidence="3 19">Cofactor biosynthesis; adenosylcobalamin biosynthesis; adenosylcobalamin from cob(II)yrinate a,c-diamide: step 7/7.</text>
</comment>
<evidence type="ECO:0000313" key="20">
    <source>
        <dbReference type="EMBL" id="SIS96874.1"/>
    </source>
</evidence>
<evidence type="ECO:0000256" key="5">
    <source>
        <dbReference type="ARBA" id="ARBA00013200"/>
    </source>
</evidence>
<evidence type="ECO:0000256" key="17">
    <source>
        <dbReference type="ARBA" id="ARBA00048623"/>
    </source>
</evidence>
<evidence type="ECO:0000313" key="21">
    <source>
        <dbReference type="Proteomes" id="UP000185999"/>
    </source>
</evidence>
<evidence type="ECO:0000256" key="9">
    <source>
        <dbReference type="ARBA" id="ARBA00022679"/>
    </source>
</evidence>
<evidence type="ECO:0000256" key="3">
    <source>
        <dbReference type="ARBA" id="ARBA00004663"/>
    </source>
</evidence>
<dbReference type="GO" id="GO:0008818">
    <property type="term" value="F:cobalamin 5'-phosphate synthase activity"/>
    <property type="evidence" value="ECO:0007669"/>
    <property type="project" value="UniProtKB-UniRule"/>
</dbReference>
<feature type="transmembrane region" description="Helical" evidence="19">
    <location>
        <begin position="69"/>
        <end position="89"/>
    </location>
</feature>
<comment type="subcellular location">
    <subcellularLocation>
        <location evidence="2 19">Cell membrane</location>
        <topology evidence="2 19">Multi-pass membrane protein</topology>
    </subcellularLocation>
</comment>
<keyword evidence="9 19" id="KW-0808">Transferase</keyword>
<dbReference type="GO" id="GO:0005886">
    <property type="term" value="C:plasma membrane"/>
    <property type="evidence" value="ECO:0007669"/>
    <property type="project" value="UniProtKB-SubCell"/>
</dbReference>
<evidence type="ECO:0000256" key="13">
    <source>
        <dbReference type="ARBA" id="ARBA00023136"/>
    </source>
</evidence>
<comment type="similarity">
    <text evidence="4 19">Belongs to the CobS family.</text>
</comment>
<comment type="catalytic activity">
    <reaction evidence="18 19">
        <text>alpha-ribazole 5'-phosphate + adenosylcob(III)inamide-GDP = adenosylcob(III)alamin 5'-phosphate + GMP + H(+)</text>
        <dbReference type="Rhea" id="RHEA:23560"/>
        <dbReference type="ChEBI" id="CHEBI:15378"/>
        <dbReference type="ChEBI" id="CHEBI:57918"/>
        <dbReference type="ChEBI" id="CHEBI:58115"/>
        <dbReference type="ChEBI" id="CHEBI:60487"/>
        <dbReference type="ChEBI" id="CHEBI:60493"/>
        <dbReference type="EC" id="2.7.8.26"/>
    </reaction>
</comment>
<feature type="transmembrane region" description="Helical" evidence="19">
    <location>
        <begin position="146"/>
        <end position="165"/>
    </location>
</feature>
<evidence type="ECO:0000256" key="8">
    <source>
        <dbReference type="ARBA" id="ARBA00022573"/>
    </source>
</evidence>
<comment type="cofactor">
    <cofactor evidence="1 19">
        <name>Mg(2+)</name>
        <dbReference type="ChEBI" id="CHEBI:18420"/>
    </cofactor>
</comment>
<evidence type="ECO:0000256" key="19">
    <source>
        <dbReference type="HAMAP-Rule" id="MF_00719"/>
    </source>
</evidence>
<gene>
    <name evidence="19" type="primary">cobS</name>
    <name evidence="20" type="ORF">SAMN05421760_10969</name>
</gene>
<comment type="function">
    <text evidence="14 19">Joins adenosylcobinamide-GDP and alpha-ribazole to generate adenosylcobalamin (Ado-cobalamin). Also synthesizes adenosylcobalamin 5'-phosphate from adenosylcobinamide-GDP and alpha-ribazole 5'-phosphate.</text>
</comment>
<accession>A0A1N7NEU3</accession>
<evidence type="ECO:0000256" key="7">
    <source>
        <dbReference type="ARBA" id="ARBA00022475"/>
    </source>
</evidence>
<evidence type="ECO:0000256" key="15">
    <source>
        <dbReference type="ARBA" id="ARBA00032605"/>
    </source>
</evidence>
<keyword evidence="7 19" id="KW-1003">Cell membrane</keyword>
<dbReference type="AlphaFoldDB" id="A0A1N7NEU3"/>
<dbReference type="PANTHER" id="PTHR34148:SF1">
    <property type="entry name" value="ADENOSYLCOBINAMIDE-GDP RIBAZOLETRANSFERASE"/>
    <property type="match status" value="1"/>
</dbReference>
<dbReference type="HAMAP" id="MF_00719">
    <property type="entry name" value="CobS"/>
    <property type="match status" value="1"/>
</dbReference>
<evidence type="ECO:0000256" key="12">
    <source>
        <dbReference type="ARBA" id="ARBA00022989"/>
    </source>
</evidence>
<evidence type="ECO:0000256" key="18">
    <source>
        <dbReference type="ARBA" id="ARBA00049504"/>
    </source>
</evidence>
<name>A0A1N7NEU3_9GAMM</name>